<feature type="compositionally biased region" description="Basic and acidic residues" evidence="14">
    <location>
        <begin position="786"/>
        <end position="796"/>
    </location>
</feature>
<dbReference type="InterPro" id="IPR002999">
    <property type="entry name" value="Tudor"/>
</dbReference>
<evidence type="ECO:0000256" key="5">
    <source>
        <dbReference type="ARBA" id="ARBA00022592"/>
    </source>
</evidence>
<dbReference type="SMART" id="SM00333">
    <property type="entry name" value="TUDOR"/>
    <property type="match status" value="1"/>
</dbReference>
<name>A0A9Q0ME93_BLOTA</name>
<keyword evidence="12" id="KW-0802">TPR repeat</keyword>
<dbReference type="InterPro" id="IPR001204">
    <property type="entry name" value="Phos_transporter"/>
</dbReference>
<evidence type="ECO:0000313" key="17">
    <source>
        <dbReference type="EMBL" id="KAJ6224062.1"/>
    </source>
</evidence>
<organism evidence="17 18">
    <name type="scientific">Blomia tropicalis</name>
    <name type="common">Mite</name>
    <dbReference type="NCBI Taxonomy" id="40697"/>
    <lineage>
        <taxon>Eukaryota</taxon>
        <taxon>Metazoa</taxon>
        <taxon>Ecdysozoa</taxon>
        <taxon>Arthropoda</taxon>
        <taxon>Chelicerata</taxon>
        <taxon>Arachnida</taxon>
        <taxon>Acari</taxon>
        <taxon>Acariformes</taxon>
        <taxon>Sarcoptiformes</taxon>
        <taxon>Astigmata</taxon>
        <taxon>Glycyphagoidea</taxon>
        <taxon>Echimyopodidae</taxon>
        <taxon>Blomia</taxon>
    </lineage>
</organism>
<feature type="compositionally biased region" description="Polar residues" evidence="14">
    <location>
        <begin position="799"/>
        <end position="816"/>
    </location>
</feature>
<dbReference type="Gene3D" id="1.25.40.10">
    <property type="entry name" value="Tetratricopeptide repeat domain"/>
    <property type="match status" value="3"/>
</dbReference>
<dbReference type="EMBL" id="JAPWDV010000001">
    <property type="protein sequence ID" value="KAJ6224062.1"/>
    <property type="molecule type" value="Genomic_DNA"/>
</dbReference>
<evidence type="ECO:0000256" key="13">
    <source>
        <dbReference type="SAM" id="Coils"/>
    </source>
</evidence>
<evidence type="ECO:0000256" key="9">
    <source>
        <dbReference type="ARBA" id="ARBA00031070"/>
    </source>
</evidence>
<dbReference type="Gene3D" id="2.30.30.140">
    <property type="match status" value="1"/>
</dbReference>
<evidence type="ECO:0000256" key="14">
    <source>
        <dbReference type="SAM" id="MobiDB-lite"/>
    </source>
</evidence>
<accession>A0A9Q0ME93</accession>
<dbReference type="SUPFAM" id="SSF48452">
    <property type="entry name" value="TPR-like"/>
    <property type="match status" value="3"/>
</dbReference>
<comment type="similarity">
    <text evidence="2">Belongs to the inorganic phosphate transporter (PiT) (TC 2.A.20) family.</text>
</comment>
<evidence type="ECO:0000256" key="4">
    <source>
        <dbReference type="ARBA" id="ARBA00022448"/>
    </source>
</evidence>
<evidence type="ECO:0000256" key="11">
    <source>
        <dbReference type="ARBA" id="ARBA00046247"/>
    </source>
</evidence>
<dbReference type="PANTHER" id="PTHR11101">
    <property type="entry name" value="PHOSPHATE TRANSPORTER"/>
    <property type="match status" value="1"/>
</dbReference>
<dbReference type="Proteomes" id="UP001142055">
    <property type="component" value="Chromosome 1"/>
</dbReference>
<dbReference type="FunFam" id="1.25.40.10:FF:000058">
    <property type="entry name" value="Pre-mRNA processing factor 6"/>
    <property type="match status" value="1"/>
</dbReference>
<sequence>MDLSTLASTTIPSQGLQIIDRSGLIWILVVSLIIAFFLAFGVGANDVANSFGTSVGSGVLSLRQACILATIFEILGAISLGYNVSATIRGGMIYLEQYDKEYKLLMLGFLSALIGSTIWNLLATVAGLPVSGTHSIVGAIIGFSVVAKGFNSVKWSGLIKIVASWFISPLLSGIVSLVLFLIIRTLIINQENPLTRGLIALPIFYSVTVFINVFSIIHEGPHILKNINWWMALEISFSLAVMVAVIVWFVVVPKLKAKILNLLDVINKTKGPDGTSNSTSIELTDKLKSQSSNKLENNQQVEVVKDKHVPALKTESSLSKTFDTKETTVVSEGDDKPEVAQLFTFLQILTACFGSFAHGGNDVSNAIGPLVAVILIFKDGDPNGETPWYVLLYGGLGISIGLWVWGRKVIKTMGSDLVKITPSTGFTIEIGAAVTVLLASKIGLPVSTTHCKVGSVVMVGKANSSSSKQGQGVNWRLFANIAAAWILTVPLTGDNLANLRNYQIQLQQVETALVNEPDNEDLKKLQVDLNEVINLTMAIMDKNELAALENTDSESKARHNFKAGDYVFAPWSEDGQFYEAQIEDITSDGQCTVVFSHQKKRLAEVCLVELLKPLAGKKRQHNSNYGKQSSSIYGNNIGIGTSTLTNLNNSISHFKKTQEVREAQKRKQLKRKEKLKQLEEEREKDKMKWQSFSSKVMSKKLKGSTKKSIFATPESSSGRVGVGTCGVGGKPMTEYQLKMEKVKKTCASQQKKKAFIGLPAPLGYVAGAGRGATGFTTRSDIGPARDATDVPDDRHALSKSKSTSRNKSAQGNNTGKVDQEPEVEDDDEDLNDANYDEFNGYGGSLFSKDPYDKDDEEADRIYDGIDRRMDEKRKEYRENRLRIELERYRQERPKIQQQFSDLKRDLTRVSHDEWISIPDVGDARNKKMRNPRAEKFTPVPDSILAHNSSLANDTVTSIDPLTGMKTSIPGTSTGILSSAPSHLDLRKIGQARNTLMDIKLNQASDSVHGQTVVDPKGYLTDLQSMIPSVGADISDIKKARLLLKSVRETNPNHAPAWIASARMEEVTGKVQTARNLIMKGCEMCESSEDVWLEAARLQPSDMAKSVIAQGVRKLASSSVRLWIKAAELESELKAKKKIFRKALEHIPNSVRLWKEAVELEDTEDAKILLSRAVECCPTSVDLWLALARLETYENARRVLNKARENIPTDKQIWFTAAKLEEAQGNHTMVQKIIDRALHSLQQNGVEINREHWLQDAAETEKAQSKLTAQAIVKAVIEHGIDEEDRKHTWLEDAENFAKSEGYYCARAIYAHALNVFPNKKSIWLQAACFEKNYGTTDSLETLLKTAVVNCPKAEVLWLMAAKSKWLNGNVQAARHILSEAFQSNPNSEEICETFVGEGTIICAYPRVVMKSAKLEWQLGDTTKAVQLLEQEGVNRWDDYPKLWMMLGQIHEQENRNDEARESYRLGVRSNPESVPLWILMSRLEEKAGALIKARSILEKARLKNPKNQELWLEAVRIELRAGNKEVALPMMARALQECPLSGLLWAESIFMESRQQRKSKSVDALRRCEHDIHVLLACSLLFWTERKITKAREWFQRALKIDPDNGDVWSYAYKFEILHGTPEQQTEMKKRCIAAEPRHGEKWCQTSKDVLNWKLKTADLLEIVANDLPIPT</sequence>
<feature type="region of interest" description="Disordered" evidence="14">
    <location>
        <begin position="774"/>
        <end position="857"/>
    </location>
</feature>
<dbReference type="Pfam" id="PF01384">
    <property type="entry name" value="PHO4"/>
    <property type="match status" value="1"/>
</dbReference>
<protein>
    <recommendedName>
        <fullName evidence="3">Pre-mRNA-processing factor 6</fullName>
    </recommendedName>
    <alternativeName>
        <fullName evidence="10">PRP6 homolog</fullName>
    </alternativeName>
    <alternativeName>
        <fullName evidence="9">U5 snRNP-associated 102 kDa protein</fullName>
    </alternativeName>
</protein>
<comment type="subcellular location">
    <subcellularLocation>
        <location evidence="1">Membrane</location>
        <topology evidence="1">Multi-pass membrane protein</topology>
    </subcellularLocation>
</comment>
<evidence type="ECO:0000256" key="8">
    <source>
        <dbReference type="ARBA" id="ARBA00023136"/>
    </source>
</evidence>
<feature type="compositionally biased region" description="Acidic residues" evidence="14">
    <location>
        <begin position="820"/>
        <end position="835"/>
    </location>
</feature>
<dbReference type="Pfam" id="PF06424">
    <property type="entry name" value="PRP1_N"/>
    <property type="match status" value="1"/>
</dbReference>
<evidence type="ECO:0000313" key="18">
    <source>
        <dbReference type="Proteomes" id="UP001142055"/>
    </source>
</evidence>
<dbReference type="InterPro" id="IPR011990">
    <property type="entry name" value="TPR-like_helical_dom_sf"/>
</dbReference>
<dbReference type="PANTHER" id="PTHR11101:SF80">
    <property type="entry name" value="PHOSPHATE TRANSPORTER"/>
    <property type="match status" value="1"/>
</dbReference>
<feature type="transmembrane region" description="Helical" evidence="15">
    <location>
        <begin position="199"/>
        <end position="217"/>
    </location>
</feature>
<evidence type="ECO:0000259" key="16">
    <source>
        <dbReference type="SMART" id="SM00333"/>
    </source>
</evidence>
<dbReference type="Pfam" id="PF13432">
    <property type="entry name" value="TPR_16"/>
    <property type="match status" value="1"/>
</dbReference>
<dbReference type="GO" id="GO:0000398">
    <property type="term" value="P:mRNA splicing, via spliceosome"/>
    <property type="evidence" value="ECO:0007669"/>
    <property type="project" value="InterPro"/>
</dbReference>
<gene>
    <name evidence="17" type="ORF">RDWZM_002607</name>
</gene>
<dbReference type="GO" id="GO:0016020">
    <property type="term" value="C:membrane"/>
    <property type="evidence" value="ECO:0007669"/>
    <property type="project" value="UniProtKB-SubCell"/>
</dbReference>
<feature type="domain" description="Tudor" evidence="16">
    <location>
        <begin position="559"/>
        <end position="619"/>
    </location>
</feature>
<reference evidence="17" key="1">
    <citation type="submission" date="2022-12" db="EMBL/GenBank/DDBJ databases">
        <title>Genome assemblies of Blomia tropicalis.</title>
        <authorList>
            <person name="Cui Y."/>
        </authorList>
    </citation>
    <scope>NUCLEOTIDE SEQUENCE</scope>
    <source>
        <tissue evidence="17">Adult mites</tissue>
    </source>
</reference>
<feature type="transmembrane region" description="Helical" evidence="15">
    <location>
        <begin position="132"/>
        <end position="150"/>
    </location>
</feature>
<dbReference type="SUPFAM" id="SSF63748">
    <property type="entry name" value="Tudor/PWWP/MBT"/>
    <property type="match status" value="1"/>
</dbReference>
<keyword evidence="6 15" id="KW-0812">Transmembrane</keyword>
<comment type="function">
    <text evidence="11">Involved in pre-mRNA splicing as component of the U4/U6-U5 tri-snRNP complex, one of the building blocks of the spliceosome. Enhances dihydrotestosterone-induced transactivation activity of AR, as well as dexamethasone-induced transactivation activity of NR3C1, but does not affect estrogen-induced transactivation.</text>
</comment>
<keyword evidence="5" id="KW-0592">Phosphate transport</keyword>
<dbReference type="PROSITE" id="PS50005">
    <property type="entry name" value="TPR"/>
    <property type="match status" value="2"/>
</dbReference>
<dbReference type="InterPro" id="IPR019734">
    <property type="entry name" value="TPR_rpt"/>
</dbReference>
<feature type="coiled-coil region" evidence="13">
    <location>
        <begin position="878"/>
        <end position="905"/>
    </location>
</feature>
<dbReference type="SMART" id="SM00028">
    <property type="entry name" value="TPR"/>
    <property type="match status" value="4"/>
</dbReference>
<keyword evidence="4" id="KW-0813">Transport</keyword>
<dbReference type="Pfam" id="PF13181">
    <property type="entry name" value="TPR_8"/>
    <property type="match status" value="1"/>
</dbReference>
<dbReference type="GO" id="GO:0035435">
    <property type="term" value="P:phosphate ion transmembrane transport"/>
    <property type="evidence" value="ECO:0007669"/>
    <property type="project" value="TreeGrafter"/>
</dbReference>
<dbReference type="InterPro" id="IPR010491">
    <property type="entry name" value="PRP1_N"/>
</dbReference>
<evidence type="ECO:0000256" key="10">
    <source>
        <dbReference type="ARBA" id="ARBA00032140"/>
    </source>
</evidence>
<keyword evidence="18" id="KW-1185">Reference proteome</keyword>
<feature type="repeat" description="TPR" evidence="12">
    <location>
        <begin position="1572"/>
        <end position="1605"/>
    </location>
</feature>
<evidence type="ECO:0000256" key="12">
    <source>
        <dbReference type="PROSITE-ProRule" id="PRU00339"/>
    </source>
</evidence>
<evidence type="ECO:0000256" key="1">
    <source>
        <dbReference type="ARBA" id="ARBA00004141"/>
    </source>
</evidence>
<dbReference type="FunFam" id="1.25.40.10:FF:000054">
    <property type="entry name" value="Pre-mRNA processing factor 6"/>
    <property type="match status" value="1"/>
</dbReference>
<feature type="transmembrane region" description="Helical" evidence="15">
    <location>
        <begin position="162"/>
        <end position="187"/>
    </location>
</feature>
<keyword evidence="13" id="KW-0175">Coiled coil</keyword>
<dbReference type="GO" id="GO:0005315">
    <property type="term" value="F:phosphate transmembrane transporter activity"/>
    <property type="evidence" value="ECO:0007669"/>
    <property type="project" value="InterPro"/>
</dbReference>
<comment type="caution">
    <text evidence="17">The sequence shown here is derived from an EMBL/GenBank/DDBJ whole genome shotgun (WGS) entry which is preliminary data.</text>
</comment>
<feature type="repeat" description="TPR" evidence="12">
    <location>
        <begin position="1440"/>
        <end position="1473"/>
    </location>
</feature>
<evidence type="ECO:0000256" key="7">
    <source>
        <dbReference type="ARBA" id="ARBA00022989"/>
    </source>
</evidence>
<dbReference type="FunFam" id="1.25.40.10:FF:003529">
    <property type="entry name" value="Uncharacterized protein"/>
    <property type="match status" value="1"/>
</dbReference>
<feature type="transmembrane region" description="Helical" evidence="15">
    <location>
        <begin position="23"/>
        <end position="42"/>
    </location>
</feature>
<dbReference type="InterPro" id="IPR003107">
    <property type="entry name" value="HAT"/>
</dbReference>
<evidence type="ECO:0000256" key="15">
    <source>
        <dbReference type="SAM" id="Phobius"/>
    </source>
</evidence>
<feature type="transmembrane region" description="Helical" evidence="15">
    <location>
        <begin position="62"/>
        <end position="84"/>
    </location>
</feature>
<dbReference type="SMART" id="SM00386">
    <property type="entry name" value="HAT"/>
    <property type="match status" value="10"/>
</dbReference>
<feature type="transmembrane region" description="Helical" evidence="15">
    <location>
        <begin position="229"/>
        <end position="251"/>
    </location>
</feature>
<feature type="transmembrane region" description="Helical" evidence="15">
    <location>
        <begin position="104"/>
        <end position="126"/>
    </location>
</feature>
<proteinExistence type="inferred from homology"/>
<feature type="region of interest" description="Disordered" evidence="14">
    <location>
        <begin position="658"/>
        <end position="683"/>
    </location>
</feature>
<evidence type="ECO:0000256" key="3">
    <source>
        <dbReference type="ARBA" id="ARBA00020235"/>
    </source>
</evidence>
<evidence type="ECO:0000256" key="2">
    <source>
        <dbReference type="ARBA" id="ARBA00009916"/>
    </source>
</evidence>
<evidence type="ECO:0000256" key="6">
    <source>
        <dbReference type="ARBA" id="ARBA00022692"/>
    </source>
</evidence>
<keyword evidence="7 15" id="KW-1133">Transmembrane helix</keyword>
<keyword evidence="8 15" id="KW-0472">Membrane</keyword>